<dbReference type="RefSeq" id="WP_188973061.1">
    <property type="nucleotide sequence ID" value="NZ_BMOL01000015.1"/>
</dbReference>
<evidence type="ECO:0000259" key="3">
    <source>
        <dbReference type="PROSITE" id="PS50887"/>
    </source>
</evidence>
<dbReference type="PANTHER" id="PTHR33121:SF76">
    <property type="entry name" value="SIGNALING PROTEIN"/>
    <property type="match status" value="1"/>
</dbReference>
<dbReference type="InterPro" id="IPR043128">
    <property type="entry name" value="Rev_trsase/Diguanyl_cyclase"/>
</dbReference>
<accession>A0ABQ2GDX2</accession>
<dbReference type="InterPro" id="IPR035919">
    <property type="entry name" value="EAL_sf"/>
</dbReference>
<protein>
    <recommendedName>
        <fullName evidence="6">Diguanylate cyclase/phosphodiesterase</fullName>
    </recommendedName>
</protein>
<keyword evidence="1" id="KW-0472">Membrane</keyword>
<dbReference type="SMART" id="SM00052">
    <property type="entry name" value="EAL"/>
    <property type="match status" value="1"/>
</dbReference>
<dbReference type="SUPFAM" id="SSF55073">
    <property type="entry name" value="Nucleotide cyclase"/>
    <property type="match status" value="1"/>
</dbReference>
<dbReference type="SMART" id="SM00267">
    <property type="entry name" value="GGDEF"/>
    <property type="match status" value="1"/>
</dbReference>
<reference evidence="5" key="1">
    <citation type="journal article" date="2019" name="Int. J. Syst. Evol. Microbiol.">
        <title>The Global Catalogue of Microorganisms (GCM) 10K type strain sequencing project: providing services to taxonomists for standard genome sequencing and annotation.</title>
        <authorList>
            <consortium name="The Broad Institute Genomics Platform"/>
            <consortium name="The Broad Institute Genome Sequencing Center for Infectious Disease"/>
            <person name="Wu L."/>
            <person name="Ma J."/>
        </authorList>
    </citation>
    <scope>NUCLEOTIDE SEQUENCE [LARGE SCALE GENOMIC DNA]</scope>
    <source>
        <strain evidence="5">JCM 15442</strain>
    </source>
</reference>
<dbReference type="PANTHER" id="PTHR33121">
    <property type="entry name" value="CYCLIC DI-GMP PHOSPHODIESTERASE PDEF"/>
    <property type="match status" value="1"/>
</dbReference>
<dbReference type="Gene3D" id="3.30.70.270">
    <property type="match status" value="1"/>
</dbReference>
<proteinExistence type="predicted"/>
<evidence type="ECO:0000313" key="5">
    <source>
        <dbReference type="Proteomes" id="UP000639973"/>
    </source>
</evidence>
<dbReference type="Gene3D" id="3.20.20.450">
    <property type="entry name" value="EAL domain"/>
    <property type="match status" value="1"/>
</dbReference>
<dbReference type="InterPro" id="IPR050706">
    <property type="entry name" value="Cyclic-di-GMP_PDE-like"/>
</dbReference>
<dbReference type="Pfam" id="PF00990">
    <property type="entry name" value="GGDEF"/>
    <property type="match status" value="1"/>
</dbReference>
<dbReference type="PROSITE" id="PS50883">
    <property type="entry name" value="EAL"/>
    <property type="match status" value="1"/>
</dbReference>
<feature type="domain" description="EAL" evidence="2">
    <location>
        <begin position="410"/>
        <end position="671"/>
    </location>
</feature>
<dbReference type="EMBL" id="BMOL01000015">
    <property type="protein sequence ID" value="GGL88556.1"/>
    <property type="molecule type" value="Genomic_DNA"/>
</dbReference>
<evidence type="ECO:0000256" key="1">
    <source>
        <dbReference type="SAM" id="Phobius"/>
    </source>
</evidence>
<dbReference type="CDD" id="cd01949">
    <property type="entry name" value="GGDEF"/>
    <property type="match status" value="1"/>
</dbReference>
<dbReference type="PROSITE" id="PS50887">
    <property type="entry name" value="GGDEF"/>
    <property type="match status" value="1"/>
</dbReference>
<feature type="transmembrane region" description="Helical" evidence="1">
    <location>
        <begin position="37"/>
        <end position="57"/>
    </location>
</feature>
<comment type="caution">
    <text evidence="4">The sequence shown here is derived from an EMBL/GenBank/DDBJ whole genome shotgun (WGS) entry which is preliminary data.</text>
</comment>
<dbReference type="NCBIfam" id="TIGR00254">
    <property type="entry name" value="GGDEF"/>
    <property type="match status" value="1"/>
</dbReference>
<evidence type="ECO:0000313" key="4">
    <source>
        <dbReference type="EMBL" id="GGL88556.1"/>
    </source>
</evidence>
<sequence length="673" mass="73945">MAFTFLLKGTIPELAAPRLRLIHKWTTHLLRPERQRITAILILTFLPLALFAILATVETQQLTSKAWNSVQQSDHYQAARYQVGAEESLERKYRLEPSAAVLQRHTDAGAALVSILKTLRSEVVPDEQRQIDGILRLHKQYLDAVHTQLFPAVDAHDLARQTAVDTGLIDPMFDTLQEEVNKASVAHNMVAKQHVRQLMWIQKALVVVTPLVFILGLCVMCYFWFKFQLQQTRLDEVTSQAMAHLKTEATTDSLTALGNHRAFQEALGEMMQRMTSGGQGFTLARLDIDEFKLINDRYGHLRGDQTLIDLGRILTAQFPGHAYRVGGDEFALLMPGDGDRAMPLLNSLSATLRHEQLPTLSVGLMSASQAISSPDDLQQQADQALYEAKRQGRDRIVTFQSIADRATLTGHDQVVSFRNLLMAGHMDIAFQPIWSCPPDDQSTVTLLGFEALARPAAGSGFAGPQELFDLAARLNRSLALDDLCWSSTLKRCHGLPAGALLFLNLTPQTLDQETPLAPRLLAAVNAAGLHPGQIVLEVTERSVGHMSAVLHQAKLLRDAGFRLALDDVGAGNAGLEMLRQLHVDFVKIDRSVVSAAPMDTVTNGVLAAIMAYARVTGVRVIIEGIETADMLRNGTSMGADVAHGHLLAAQGYLLGRPGTNFDVMPPVLDNFTQ</sequence>
<dbReference type="Pfam" id="PF00563">
    <property type="entry name" value="EAL"/>
    <property type="match status" value="1"/>
</dbReference>
<feature type="transmembrane region" description="Helical" evidence="1">
    <location>
        <begin position="204"/>
        <end position="225"/>
    </location>
</feature>
<dbReference type="CDD" id="cd01948">
    <property type="entry name" value="EAL"/>
    <property type="match status" value="1"/>
</dbReference>
<name>A0ABQ2GDX2_9DEIO</name>
<dbReference type="InterPro" id="IPR001633">
    <property type="entry name" value="EAL_dom"/>
</dbReference>
<keyword evidence="1" id="KW-1133">Transmembrane helix</keyword>
<keyword evidence="1" id="KW-0812">Transmembrane</keyword>
<dbReference type="Proteomes" id="UP000639973">
    <property type="component" value="Unassembled WGS sequence"/>
</dbReference>
<gene>
    <name evidence="4" type="ORF">GCM10010840_28170</name>
</gene>
<keyword evidence="5" id="KW-1185">Reference proteome</keyword>
<dbReference type="SUPFAM" id="SSF141868">
    <property type="entry name" value="EAL domain-like"/>
    <property type="match status" value="1"/>
</dbReference>
<evidence type="ECO:0000259" key="2">
    <source>
        <dbReference type="PROSITE" id="PS50883"/>
    </source>
</evidence>
<dbReference type="InterPro" id="IPR029787">
    <property type="entry name" value="Nucleotide_cyclase"/>
</dbReference>
<organism evidence="4 5">
    <name type="scientific">Deinococcus aerolatus</name>
    <dbReference type="NCBI Taxonomy" id="522487"/>
    <lineage>
        <taxon>Bacteria</taxon>
        <taxon>Thermotogati</taxon>
        <taxon>Deinococcota</taxon>
        <taxon>Deinococci</taxon>
        <taxon>Deinococcales</taxon>
        <taxon>Deinococcaceae</taxon>
        <taxon>Deinococcus</taxon>
    </lineage>
</organism>
<feature type="domain" description="GGDEF" evidence="3">
    <location>
        <begin position="279"/>
        <end position="401"/>
    </location>
</feature>
<dbReference type="InterPro" id="IPR000160">
    <property type="entry name" value="GGDEF_dom"/>
</dbReference>
<evidence type="ECO:0008006" key="6">
    <source>
        <dbReference type="Google" id="ProtNLM"/>
    </source>
</evidence>